<keyword evidence="2 3" id="KW-0802">TPR repeat</keyword>
<organism evidence="4 5">
    <name type="scientific">Mucilaginibacter limnophilus</name>
    <dbReference type="NCBI Taxonomy" id="1932778"/>
    <lineage>
        <taxon>Bacteria</taxon>
        <taxon>Pseudomonadati</taxon>
        <taxon>Bacteroidota</taxon>
        <taxon>Sphingobacteriia</taxon>
        <taxon>Sphingobacteriales</taxon>
        <taxon>Sphingobacteriaceae</taxon>
        <taxon>Mucilaginibacter</taxon>
    </lineage>
</organism>
<protein>
    <submittedName>
        <fullName evidence="4">Tetratricopeptide repeat protein</fullName>
    </submittedName>
</protein>
<dbReference type="SMART" id="SM00028">
    <property type="entry name" value="TPR"/>
    <property type="match status" value="3"/>
</dbReference>
<proteinExistence type="predicted"/>
<accession>A0A3S2Y1N7</accession>
<feature type="repeat" description="TPR" evidence="3">
    <location>
        <begin position="134"/>
        <end position="167"/>
    </location>
</feature>
<dbReference type="PROSITE" id="PS50005">
    <property type="entry name" value="TPR"/>
    <property type="match status" value="3"/>
</dbReference>
<evidence type="ECO:0000313" key="5">
    <source>
        <dbReference type="Proteomes" id="UP000282759"/>
    </source>
</evidence>
<name>A0A3S2Y1N7_9SPHI</name>
<dbReference type="Gene3D" id="1.25.40.10">
    <property type="entry name" value="Tetratricopeptide repeat domain"/>
    <property type="match status" value="1"/>
</dbReference>
<evidence type="ECO:0000256" key="1">
    <source>
        <dbReference type="ARBA" id="ARBA00022737"/>
    </source>
</evidence>
<dbReference type="EMBL" id="SACK01000002">
    <property type="protein sequence ID" value="RVU01367.1"/>
    <property type="molecule type" value="Genomic_DNA"/>
</dbReference>
<keyword evidence="5" id="KW-1185">Reference proteome</keyword>
<dbReference type="AlphaFoldDB" id="A0A3S2Y1N7"/>
<dbReference type="Pfam" id="PF14559">
    <property type="entry name" value="TPR_19"/>
    <property type="match status" value="1"/>
</dbReference>
<evidence type="ECO:0000256" key="3">
    <source>
        <dbReference type="PROSITE-ProRule" id="PRU00339"/>
    </source>
</evidence>
<evidence type="ECO:0000313" key="4">
    <source>
        <dbReference type="EMBL" id="RVU01367.1"/>
    </source>
</evidence>
<comment type="caution">
    <text evidence="4">The sequence shown here is derived from an EMBL/GenBank/DDBJ whole genome shotgun (WGS) entry which is preliminary data.</text>
</comment>
<dbReference type="InterPro" id="IPR019734">
    <property type="entry name" value="TPR_rpt"/>
</dbReference>
<reference evidence="4 5" key="1">
    <citation type="submission" date="2019-01" db="EMBL/GenBank/DDBJ databases">
        <authorList>
            <person name="Chen W.-M."/>
        </authorList>
    </citation>
    <scope>NUCLEOTIDE SEQUENCE [LARGE SCALE GENOMIC DNA]</scope>
    <source>
        <strain evidence="4 5">YBJ-36</strain>
    </source>
</reference>
<dbReference type="Proteomes" id="UP000282759">
    <property type="component" value="Unassembled WGS sequence"/>
</dbReference>
<sequence length="345" mass="39255">MRSLYRIGLYAIGMLLLPSCIFAQGKRASEKLLTEANRLREKGSFDSAVVKYNEALEADPKNKKAELGLALSLDAAGNRSQAAVIMEKLLKQKGNTKQKAELFDLLGCIYDDMGQPAKAIELYRAGISADPKFVRIYYNLGITCLREKRFTDAEQAAESAIKLDTEHAPSQWLYAMVNYYQGRRVNAIIAICSYLLMEPESEKGIKAYKAMENLLNAGFTERGTKLITSDSVIINPQTEPAGNVIAKKIYSVSMRKLKPVDALQAYLTVLFETAAEQTVYSNDNKFFRRFYIDYFYQLRLSENMPAFARYISMGAYKDENLKWFAKYPNLLQELDAWLNDTRRKF</sequence>
<dbReference type="InterPro" id="IPR051012">
    <property type="entry name" value="CellSynth/LPSAsmb/PSIAsmb"/>
</dbReference>
<dbReference type="SUPFAM" id="SSF48452">
    <property type="entry name" value="TPR-like"/>
    <property type="match status" value="1"/>
</dbReference>
<feature type="repeat" description="TPR" evidence="3">
    <location>
        <begin position="100"/>
        <end position="133"/>
    </location>
</feature>
<dbReference type="Pfam" id="PF13432">
    <property type="entry name" value="TPR_16"/>
    <property type="match status" value="1"/>
</dbReference>
<dbReference type="OrthoDB" id="9771112at2"/>
<dbReference type="PANTHER" id="PTHR45586">
    <property type="entry name" value="TPR REPEAT-CONTAINING PROTEIN PA4667"/>
    <property type="match status" value="1"/>
</dbReference>
<keyword evidence="1" id="KW-0677">Repeat</keyword>
<dbReference type="InterPro" id="IPR011990">
    <property type="entry name" value="TPR-like_helical_dom_sf"/>
</dbReference>
<evidence type="ECO:0000256" key="2">
    <source>
        <dbReference type="ARBA" id="ARBA00022803"/>
    </source>
</evidence>
<gene>
    <name evidence="4" type="ORF">EOD41_05220</name>
</gene>
<dbReference type="RefSeq" id="WP_127703742.1">
    <property type="nucleotide sequence ID" value="NZ_SACK01000002.1"/>
</dbReference>
<feature type="repeat" description="TPR" evidence="3">
    <location>
        <begin position="29"/>
        <end position="62"/>
    </location>
</feature>
<dbReference type="PANTHER" id="PTHR45586:SF1">
    <property type="entry name" value="LIPOPOLYSACCHARIDE ASSEMBLY PROTEIN B"/>
    <property type="match status" value="1"/>
</dbReference>